<name>A0A6A6ZH08_9PLEO</name>
<dbReference type="InterPro" id="IPR056632">
    <property type="entry name" value="DUF7730"/>
</dbReference>
<reference evidence="2" key="1">
    <citation type="journal article" date="2020" name="Stud. Mycol.">
        <title>101 Dothideomycetes genomes: a test case for predicting lifestyles and emergence of pathogens.</title>
        <authorList>
            <person name="Haridas S."/>
            <person name="Albert R."/>
            <person name="Binder M."/>
            <person name="Bloem J."/>
            <person name="Labutti K."/>
            <person name="Salamov A."/>
            <person name="Andreopoulos B."/>
            <person name="Baker S."/>
            <person name="Barry K."/>
            <person name="Bills G."/>
            <person name="Bluhm B."/>
            <person name="Cannon C."/>
            <person name="Castanera R."/>
            <person name="Culley D."/>
            <person name="Daum C."/>
            <person name="Ezra D."/>
            <person name="Gonzalez J."/>
            <person name="Henrissat B."/>
            <person name="Kuo A."/>
            <person name="Liang C."/>
            <person name="Lipzen A."/>
            <person name="Lutzoni F."/>
            <person name="Magnuson J."/>
            <person name="Mondo S."/>
            <person name="Nolan M."/>
            <person name="Ohm R."/>
            <person name="Pangilinan J."/>
            <person name="Park H.-J."/>
            <person name="Ramirez L."/>
            <person name="Alfaro M."/>
            <person name="Sun H."/>
            <person name="Tritt A."/>
            <person name="Yoshinaga Y."/>
            <person name="Zwiers L.-H."/>
            <person name="Turgeon B."/>
            <person name="Goodwin S."/>
            <person name="Spatafora J."/>
            <person name="Crous P."/>
            <person name="Grigoriev I."/>
        </authorList>
    </citation>
    <scope>NUCLEOTIDE SEQUENCE</scope>
    <source>
        <strain evidence="2">CBS 113818</strain>
    </source>
</reference>
<feature type="domain" description="DUF7730" evidence="1">
    <location>
        <begin position="21"/>
        <end position="128"/>
    </location>
</feature>
<dbReference type="EMBL" id="MU006241">
    <property type="protein sequence ID" value="KAF2820401.1"/>
    <property type="molecule type" value="Genomic_DNA"/>
</dbReference>
<dbReference type="InterPro" id="IPR038883">
    <property type="entry name" value="AN11006-like"/>
</dbReference>
<keyword evidence="3" id="KW-1185">Reference proteome</keyword>
<protein>
    <recommendedName>
        <fullName evidence="1">DUF7730 domain-containing protein</fullName>
    </recommendedName>
</protein>
<dbReference type="Proteomes" id="UP000799424">
    <property type="component" value="Unassembled WGS sequence"/>
</dbReference>
<gene>
    <name evidence="2" type="ORF">CC86DRAFT_374560</name>
</gene>
<evidence type="ECO:0000259" key="1">
    <source>
        <dbReference type="Pfam" id="PF24864"/>
    </source>
</evidence>
<evidence type="ECO:0000313" key="2">
    <source>
        <dbReference type="EMBL" id="KAF2820401.1"/>
    </source>
</evidence>
<dbReference type="PANTHER" id="PTHR42085:SF1">
    <property type="entry name" value="F-BOX DOMAIN-CONTAINING PROTEIN"/>
    <property type="match status" value="1"/>
</dbReference>
<dbReference type="AlphaFoldDB" id="A0A6A6ZH08"/>
<dbReference type="Pfam" id="PF24864">
    <property type="entry name" value="DUF7730"/>
    <property type="match status" value="1"/>
</dbReference>
<proteinExistence type="predicted"/>
<dbReference type="OrthoDB" id="5413827at2759"/>
<organism evidence="2 3">
    <name type="scientific">Ophiobolus disseminans</name>
    <dbReference type="NCBI Taxonomy" id="1469910"/>
    <lineage>
        <taxon>Eukaryota</taxon>
        <taxon>Fungi</taxon>
        <taxon>Dikarya</taxon>
        <taxon>Ascomycota</taxon>
        <taxon>Pezizomycotina</taxon>
        <taxon>Dothideomycetes</taxon>
        <taxon>Pleosporomycetidae</taxon>
        <taxon>Pleosporales</taxon>
        <taxon>Pleosporineae</taxon>
        <taxon>Phaeosphaeriaceae</taxon>
        <taxon>Ophiobolus</taxon>
    </lineage>
</organism>
<accession>A0A6A6ZH08</accession>
<sequence length="615" mass="70418">MATVIPIPKTMSSPADPDGPSFLTNLPPEMRNAVYEILFKRDGTVLIHNADIYYANSPNRSTFERGEKYRAERLDRFDELFDENTGGAVEFAHCFESVLNLFLTCRQIYHESIGILYGENVFVFSRAQYPRGMDAVDWEVDNLKAHPYLPLNFAPKWFSGIGSHLSLLTKVSIDTDAICPTTYGGGGYRIDILPLALCLWRNPDLSRILQFAATERISTEPTNAIVQTYAHSRHIINRAPLLHRMVDAIVMKDALGLKRYAKYSRILSSVYTTCWFDTLSITYRPTTKTNNIICRRYFVTEQGGELQFGEYQPDPRVHRLLSVIRAAQARMLRILHFACFTTSGVVFDLDRRVVRGFDTRLFQIDSRIRDQAGISNFRWDKSERMKVPHTCSVTFNMSTSDAITNFGHFRALEDLVEVRVFHLLVGGLENHPSTTIALNLNLSSATTLDKIRINVFGLLRFTLGDDIPPQANIRISLTYPQDTNIHEEYVNIPLEDIQKKIFLLLSDFIEHWHNDPWQQRNHAPDIWFNGQGEAINASYPATDTAPAVSVEYKHSALTAREIHYRGYQVPLIKHTRPNTWARFVASRSGGVVMSYWKCLRNLHWGDHECPREYGD</sequence>
<evidence type="ECO:0000313" key="3">
    <source>
        <dbReference type="Proteomes" id="UP000799424"/>
    </source>
</evidence>
<dbReference type="PANTHER" id="PTHR42085">
    <property type="entry name" value="F-BOX DOMAIN-CONTAINING PROTEIN"/>
    <property type="match status" value="1"/>
</dbReference>